<comment type="similarity">
    <text evidence="2 6">Belongs to the band 7/mec-2 family. HflC subfamily.</text>
</comment>
<name>A0A1Y0CYI3_9GAMM</name>
<dbReference type="Gene3D" id="3.30.479.30">
    <property type="entry name" value="Band 7 domain"/>
    <property type="match status" value="1"/>
</dbReference>
<comment type="subcellular location">
    <subcellularLocation>
        <location evidence="1">Membrane</location>
        <topology evidence="1">Single-pass membrane protein</topology>
    </subcellularLocation>
</comment>
<keyword evidence="9" id="KW-1185">Reference proteome</keyword>
<dbReference type="InterPro" id="IPR010200">
    <property type="entry name" value="HflC"/>
</dbReference>
<dbReference type="Proteomes" id="UP000243793">
    <property type="component" value="Chromosome"/>
</dbReference>
<dbReference type="GO" id="GO:0008233">
    <property type="term" value="F:peptidase activity"/>
    <property type="evidence" value="ECO:0007669"/>
    <property type="project" value="UniProtKB-KW"/>
</dbReference>
<evidence type="ECO:0000313" key="8">
    <source>
        <dbReference type="EMBL" id="ART79946.1"/>
    </source>
</evidence>
<dbReference type="PANTHER" id="PTHR42911">
    <property type="entry name" value="MODULATOR OF FTSH PROTEASE HFLC"/>
    <property type="match status" value="1"/>
</dbReference>
<keyword evidence="8" id="KW-0378">Hydrolase</keyword>
<dbReference type="SMART" id="SM00244">
    <property type="entry name" value="PHB"/>
    <property type="match status" value="1"/>
</dbReference>
<dbReference type="OrthoDB" id="9812991at2"/>
<evidence type="ECO:0000256" key="2">
    <source>
        <dbReference type="ARBA" id="ARBA00007862"/>
    </source>
</evidence>
<gene>
    <name evidence="8" type="ORF">CBP12_07115</name>
</gene>
<keyword evidence="4" id="KW-1133">Transmembrane helix</keyword>
<evidence type="ECO:0000313" key="9">
    <source>
        <dbReference type="Proteomes" id="UP000243793"/>
    </source>
</evidence>
<dbReference type="PIRSF" id="PIRSF005651">
    <property type="entry name" value="HflC"/>
    <property type="match status" value="1"/>
</dbReference>
<keyword evidence="8" id="KW-0645">Protease</keyword>
<protein>
    <recommendedName>
        <fullName evidence="6">Protein HflC</fullName>
    </recommendedName>
</protein>
<dbReference type="PANTHER" id="PTHR42911:SF1">
    <property type="entry name" value="MODULATOR OF FTSH PROTEASE HFLC"/>
    <property type="match status" value="1"/>
</dbReference>
<dbReference type="EMBL" id="CP021376">
    <property type="protein sequence ID" value="ART79946.1"/>
    <property type="molecule type" value="Genomic_DNA"/>
</dbReference>
<feature type="domain" description="Band 7" evidence="7">
    <location>
        <begin position="18"/>
        <end position="189"/>
    </location>
</feature>
<proteinExistence type="inferred from homology"/>
<dbReference type="Pfam" id="PF01145">
    <property type="entry name" value="Band_7"/>
    <property type="match status" value="1"/>
</dbReference>
<dbReference type="SUPFAM" id="SSF117892">
    <property type="entry name" value="Band 7/SPFH domain"/>
    <property type="match status" value="1"/>
</dbReference>
<reference evidence="9" key="1">
    <citation type="submission" date="2017-05" db="EMBL/GenBank/DDBJ databases">
        <authorList>
            <person name="Sung H."/>
        </authorList>
    </citation>
    <scope>NUCLEOTIDE SEQUENCE [LARGE SCALE GENOMIC DNA]</scope>
    <source>
        <strain evidence="9">AMac2203</strain>
    </source>
</reference>
<organism evidence="8 9">
    <name type="scientific">Oceanisphaera avium</name>
    <dbReference type="NCBI Taxonomy" id="1903694"/>
    <lineage>
        <taxon>Bacteria</taxon>
        <taxon>Pseudomonadati</taxon>
        <taxon>Pseudomonadota</taxon>
        <taxon>Gammaproteobacteria</taxon>
        <taxon>Aeromonadales</taxon>
        <taxon>Aeromonadaceae</taxon>
        <taxon>Oceanisphaera</taxon>
    </lineage>
</organism>
<sequence length="296" mass="33307">MRKGLLVIVALIAIIFYASVFVVVEGERGIVLQFGKVKREQGTELPTLYGPGLHFKVPLIDQVRKLDARLQTLDDQADRFITSEKKDLIIDSFVKWRIDNFATYYLATGGGNRLQAESLLRRRINNSLRSEIGSLTIREIVSGKRGEVMEAALRDQLESSADLGIKVVDVRIKQINLPTEISTSIYQRMRAERAAVAREHRSQGREQSEIIKAKADRDVTVMIADAQRNGRTLRGEGDAAAATIYAEAYAEDPEFFSFIRSLEAYRKSFEQGGDLMVLKPDGDFFRFMKDPSGKAQ</sequence>
<dbReference type="InterPro" id="IPR036013">
    <property type="entry name" value="Band_7/SPFH_dom_sf"/>
</dbReference>
<evidence type="ECO:0000256" key="5">
    <source>
        <dbReference type="ARBA" id="ARBA00023136"/>
    </source>
</evidence>
<evidence type="ECO:0000256" key="1">
    <source>
        <dbReference type="ARBA" id="ARBA00004167"/>
    </source>
</evidence>
<evidence type="ECO:0000256" key="3">
    <source>
        <dbReference type="ARBA" id="ARBA00022692"/>
    </source>
</evidence>
<dbReference type="KEGG" id="ocm:CBP12_07115"/>
<evidence type="ECO:0000256" key="4">
    <source>
        <dbReference type="ARBA" id="ARBA00022989"/>
    </source>
</evidence>
<dbReference type="AlphaFoldDB" id="A0A1Y0CYI3"/>
<dbReference type="GO" id="GO:0006508">
    <property type="term" value="P:proteolysis"/>
    <property type="evidence" value="ECO:0007669"/>
    <property type="project" value="UniProtKB-KW"/>
</dbReference>
<dbReference type="InterPro" id="IPR001107">
    <property type="entry name" value="Band_7"/>
</dbReference>
<keyword evidence="3" id="KW-0812">Transmembrane</keyword>
<dbReference type="GO" id="GO:0016020">
    <property type="term" value="C:membrane"/>
    <property type="evidence" value="ECO:0007669"/>
    <property type="project" value="UniProtKB-SubCell"/>
</dbReference>
<dbReference type="RefSeq" id="WP_086963817.1">
    <property type="nucleotide sequence ID" value="NZ_CP021376.1"/>
</dbReference>
<comment type="function">
    <text evidence="6">HflC and HflK could regulate a protease.</text>
</comment>
<dbReference type="NCBIfam" id="TIGR01932">
    <property type="entry name" value="hflC"/>
    <property type="match status" value="2"/>
</dbReference>
<dbReference type="CDD" id="cd03405">
    <property type="entry name" value="SPFH_HflC"/>
    <property type="match status" value="1"/>
</dbReference>
<keyword evidence="5" id="KW-0472">Membrane</keyword>
<accession>A0A1Y0CYI3</accession>
<evidence type="ECO:0000259" key="7">
    <source>
        <dbReference type="SMART" id="SM00244"/>
    </source>
</evidence>
<evidence type="ECO:0000256" key="6">
    <source>
        <dbReference type="PIRNR" id="PIRNR005651"/>
    </source>
</evidence>